<sequence>MRATGLFTIVLAAVSALAGVAIAVAAFAPIPFADSIDFFSQFFNAGGWSGYGPEHFYARHNEHRLVVPRLWFLADIALFDGTQAFLIAVTVVSSAVHAAVLAMVFRSLGHRGWVLWGFAAAAFGAVLSPAQWENLVWGFQVQFIQVWLFATLAFVAVSRAEGRRSWGLVLVAVLAGLASTYSMANGLLVWPILVVLALWCGVRGGPLWLLLAVAATVVGIEAAGYHAHPGHGDPLKTMAEPWKVLRYAFRYLTNAIGAIGTRGQEIVGALLLLTTLGMAVDAVIRPGRYRPGHAVLLGVAGFVIGAALLTALGRVTFGLGQANATRYATPSFIFLLACSALLLDRLVRLERPRLQAAVAAVGAALLLVPGLVDGARHVPAALGERDARVNAVVTYLAGGYRPAELHALFPFVPRRPYRVLELLEANGWGPFADRAAFMPPAALLADPPKPTAECRGHVDGAADDPVVGIAVNGWAAAADSTEHPEWVLVTDAGGAVVGWGASRDRRDDVGAAIGSGWRGRGFRATGPNAAAPPLGVVGVFADGRSCLLAAGVTPRIPRFLAGLPAGARPAAGDWSVLQGAAGDRFGPEEPPAPVRPAIGTVGAANSHFVAVIDLPPAGDGSALAVPVRSGRFPFTALLLVRDAVTGEEIERHPFERPSDRAWTWRVFDGPSDPRFRGHGLRVEVSVAGPQPWQGVAVGRPYWIPPRVGG</sequence>
<evidence type="ECO:0000256" key="1">
    <source>
        <dbReference type="SAM" id="Phobius"/>
    </source>
</evidence>
<gene>
    <name evidence="3" type="ORF">GCM10017083_49670</name>
</gene>
<proteinExistence type="predicted"/>
<name>A0A919CS21_9PROT</name>
<feature type="transmembrane region" description="Helical" evidence="1">
    <location>
        <begin position="169"/>
        <end position="199"/>
    </location>
</feature>
<comment type="caution">
    <text evidence="3">The sequence shown here is derived from an EMBL/GenBank/DDBJ whole genome shotgun (WGS) entry which is preliminary data.</text>
</comment>
<dbReference type="EMBL" id="BMZS01000013">
    <property type="protein sequence ID" value="GHD61805.1"/>
    <property type="molecule type" value="Genomic_DNA"/>
</dbReference>
<feature type="transmembrane region" description="Helical" evidence="1">
    <location>
        <begin position="354"/>
        <end position="372"/>
    </location>
</feature>
<keyword evidence="1" id="KW-0472">Membrane</keyword>
<reference evidence="3" key="1">
    <citation type="journal article" date="2014" name="Int. J. Syst. Evol. Microbiol.">
        <title>Complete genome sequence of Corynebacterium casei LMG S-19264T (=DSM 44701T), isolated from a smear-ripened cheese.</title>
        <authorList>
            <consortium name="US DOE Joint Genome Institute (JGI-PGF)"/>
            <person name="Walter F."/>
            <person name="Albersmeier A."/>
            <person name="Kalinowski J."/>
            <person name="Ruckert C."/>
        </authorList>
    </citation>
    <scope>NUCLEOTIDE SEQUENCE</scope>
    <source>
        <strain evidence="3">KCTC 42651</strain>
    </source>
</reference>
<evidence type="ECO:0000313" key="4">
    <source>
        <dbReference type="Proteomes" id="UP000630353"/>
    </source>
</evidence>
<feature type="transmembrane region" description="Helical" evidence="1">
    <location>
        <begin position="112"/>
        <end position="130"/>
    </location>
</feature>
<protein>
    <recommendedName>
        <fullName evidence="5">4-amino-4-deoxy-L-arabinose transferase</fullName>
    </recommendedName>
</protein>
<feature type="transmembrane region" description="Helical" evidence="1">
    <location>
        <begin position="136"/>
        <end position="157"/>
    </location>
</feature>
<keyword evidence="1" id="KW-0812">Transmembrane</keyword>
<organism evidence="3 4">
    <name type="scientific">Thalassobaculum fulvum</name>
    <dbReference type="NCBI Taxonomy" id="1633335"/>
    <lineage>
        <taxon>Bacteria</taxon>
        <taxon>Pseudomonadati</taxon>
        <taxon>Pseudomonadota</taxon>
        <taxon>Alphaproteobacteria</taxon>
        <taxon>Rhodospirillales</taxon>
        <taxon>Thalassobaculaceae</taxon>
        <taxon>Thalassobaculum</taxon>
    </lineage>
</organism>
<keyword evidence="4" id="KW-1185">Reference proteome</keyword>
<dbReference type="AlphaFoldDB" id="A0A919CS21"/>
<feature type="signal peptide" evidence="2">
    <location>
        <begin position="1"/>
        <end position="18"/>
    </location>
</feature>
<feature type="transmembrane region" description="Helical" evidence="1">
    <location>
        <begin position="296"/>
        <end position="315"/>
    </location>
</feature>
<keyword evidence="2" id="KW-0732">Signal</keyword>
<dbReference type="RefSeq" id="WP_189994786.1">
    <property type="nucleotide sequence ID" value="NZ_BMZS01000013.1"/>
</dbReference>
<evidence type="ECO:0008006" key="5">
    <source>
        <dbReference type="Google" id="ProtNLM"/>
    </source>
</evidence>
<evidence type="ECO:0000256" key="2">
    <source>
        <dbReference type="SAM" id="SignalP"/>
    </source>
</evidence>
<evidence type="ECO:0000313" key="3">
    <source>
        <dbReference type="EMBL" id="GHD61805.1"/>
    </source>
</evidence>
<keyword evidence="1" id="KW-1133">Transmembrane helix</keyword>
<accession>A0A919CS21</accession>
<dbReference type="Proteomes" id="UP000630353">
    <property type="component" value="Unassembled WGS sequence"/>
</dbReference>
<reference evidence="3" key="2">
    <citation type="submission" date="2020-09" db="EMBL/GenBank/DDBJ databases">
        <authorList>
            <person name="Sun Q."/>
            <person name="Kim S."/>
        </authorList>
    </citation>
    <scope>NUCLEOTIDE SEQUENCE</scope>
    <source>
        <strain evidence="3">KCTC 42651</strain>
    </source>
</reference>
<feature type="transmembrane region" description="Helical" evidence="1">
    <location>
        <begin position="84"/>
        <end position="105"/>
    </location>
</feature>
<feature type="transmembrane region" description="Helical" evidence="1">
    <location>
        <begin position="327"/>
        <end position="347"/>
    </location>
</feature>
<feature type="chain" id="PRO_5037553919" description="4-amino-4-deoxy-L-arabinose transferase" evidence="2">
    <location>
        <begin position="19"/>
        <end position="709"/>
    </location>
</feature>